<proteinExistence type="predicted"/>
<name>A0ACC3SLC7_9PEZI</name>
<dbReference type="EMBL" id="JAMKPW020000005">
    <property type="protein sequence ID" value="KAK8217569.1"/>
    <property type="molecule type" value="Genomic_DNA"/>
</dbReference>
<evidence type="ECO:0000313" key="1">
    <source>
        <dbReference type="EMBL" id="KAK8217569.1"/>
    </source>
</evidence>
<keyword evidence="2" id="KW-1185">Reference proteome</keyword>
<keyword evidence="1" id="KW-0238">DNA-binding</keyword>
<dbReference type="Proteomes" id="UP001320706">
    <property type="component" value="Unassembled WGS sequence"/>
</dbReference>
<evidence type="ECO:0000313" key="2">
    <source>
        <dbReference type="Proteomes" id="UP001320706"/>
    </source>
</evidence>
<gene>
    <name evidence="1" type="primary">YAP1</name>
    <name evidence="1" type="ORF">M8818_001327</name>
</gene>
<organism evidence="1 2">
    <name type="scientific">Zalaria obscura</name>
    <dbReference type="NCBI Taxonomy" id="2024903"/>
    <lineage>
        <taxon>Eukaryota</taxon>
        <taxon>Fungi</taxon>
        <taxon>Dikarya</taxon>
        <taxon>Ascomycota</taxon>
        <taxon>Pezizomycotina</taxon>
        <taxon>Dothideomycetes</taxon>
        <taxon>Dothideomycetidae</taxon>
        <taxon>Dothideales</taxon>
        <taxon>Zalariaceae</taxon>
        <taxon>Zalaria</taxon>
    </lineage>
</organism>
<comment type="caution">
    <text evidence="1">The sequence shown here is derived from an EMBL/GenBank/DDBJ whole genome shotgun (WGS) entry which is preliminary data.</text>
</comment>
<sequence>MAGQTATNQQFNPYLSSTQQDLLLAALTSNNSKTKNNSYPVQNPPTQHRSNSDSTQQPQLDGAMFTSPQQVPPSGTLSTYDYDESPYLDYIDGDTSFDFDDSTLDGQQMIGSLPGDNSQTSGSEEKGDKRKSPGEGNADRDNDAKRREGEDKMAKKPGRKPLTSEPTTKRKAQNRAAQRAFRERKEKHLKDLETKVTELTKAQEADKHENGVLRAQVERLQQELKEYRQRMSMNGGATRSPPAMAQALSSRGNGIANNFQFEFPKFGALPGSHILGNPAYGANGIKRENVSPPIAGSPGTIGLLNGYNTSRVDSTNGSSQPQSQNVSAGQSPSNNYSQSNSRSGSMNSGPRDLVNNANLNSLQNNLTQTPNANNGFAGLFSPSLLQNGSGVDYGFPNNVQPQTQDNGTDSNSGLSRVFRFNSGSTTSNTASPSASSQSQWNPNSSCGTSPEPSHDSPPSDQKQHHNANQNKNTQQTGVTTQHPANRVPTTDVNGIDWLATQNGGLFDPVLFGDYRESQEAIVGDGNFDNGFFNDAFPLDFGSPLNFGDIQSPPKQQQNQQVPASRNFLAEVERAREGNDDDDLLPMHQQQQQMQQKQNQPQTITPGKMMNCNTIWNQLQSNQDFQEGKFDLDSLCSELRAKAKCSESGVMVNSNHVDAALKKLGSGAEDTDPNLVWEQSYFDDALRKLGGGGADNKYSSLQM</sequence>
<reference evidence="1" key="1">
    <citation type="submission" date="2024-02" db="EMBL/GenBank/DDBJ databases">
        <title>Metagenome Assembled Genome of Zalaria obscura JY119.</title>
        <authorList>
            <person name="Vighnesh L."/>
            <person name="Jagadeeshwari U."/>
            <person name="Venkata Ramana C."/>
            <person name="Sasikala C."/>
        </authorList>
    </citation>
    <scope>NUCLEOTIDE SEQUENCE</scope>
    <source>
        <strain evidence="1">JY119</strain>
    </source>
</reference>
<protein>
    <submittedName>
        <fullName evidence="1">DNA-binding transcription factor yap1</fullName>
    </submittedName>
</protein>
<accession>A0ACC3SLC7</accession>